<keyword evidence="2" id="KW-1185">Reference proteome</keyword>
<evidence type="ECO:0000313" key="2">
    <source>
        <dbReference type="Proteomes" id="UP000000496"/>
    </source>
</evidence>
<dbReference type="eggNOG" id="ENOG502Z9VT">
    <property type="taxonomic scope" value="Bacteria"/>
</dbReference>
<protein>
    <recommendedName>
        <fullName evidence="3">Methyltransferase FkbM domain-containing protein</fullName>
    </recommendedName>
</protein>
<dbReference type="HOGENOM" id="CLU_071534_1_0_0"/>
<gene>
    <name evidence="1" type="ordered locus">SNE_A16770</name>
</gene>
<accession>F8L9L7</accession>
<dbReference type="KEGG" id="sng:SNE_A16770"/>
<evidence type="ECO:0008006" key="3">
    <source>
        <dbReference type="Google" id="ProtNLM"/>
    </source>
</evidence>
<proteinExistence type="predicted"/>
<dbReference type="AlphaFoldDB" id="F8L9L7"/>
<organism evidence="1 2">
    <name type="scientific">Simkania negevensis (strain ATCC VR-1471 / DSM 27360 / Z)</name>
    <dbReference type="NCBI Taxonomy" id="331113"/>
    <lineage>
        <taxon>Bacteria</taxon>
        <taxon>Pseudomonadati</taxon>
        <taxon>Chlamydiota</taxon>
        <taxon>Chlamydiia</taxon>
        <taxon>Parachlamydiales</taxon>
        <taxon>Simkaniaceae</taxon>
        <taxon>Simkania</taxon>
    </lineage>
</organism>
<reference evidence="1 2" key="2">
    <citation type="journal article" date="2011" name="Mol. Biol. Evol.">
        <title>Unity in variety--the pan-genome of the Chlamydiae.</title>
        <authorList>
            <person name="Collingro A."/>
            <person name="Tischler P."/>
            <person name="Weinmaier T."/>
            <person name="Penz T."/>
            <person name="Heinz E."/>
            <person name="Brunham R.C."/>
            <person name="Read T.D."/>
            <person name="Bavoil P.M."/>
            <person name="Sachse K."/>
            <person name="Kahane S."/>
            <person name="Friedman M.G."/>
            <person name="Rattei T."/>
            <person name="Myers G.S."/>
            <person name="Horn M."/>
        </authorList>
    </citation>
    <scope>NUCLEOTIDE SEQUENCE [LARGE SCALE GENOMIC DNA]</scope>
    <source>
        <strain evidence="2">ATCC VR-1471 / Z</strain>
    </source>
</reference>
<name>F8L9L7_SIMNZ</name>
<dbReference type="Proteomes" id="UP000000496">
    <property type="component" value="Chromosome gsn.131"/>
</dbReference>
<dbReference type="EMBL" id="FR872582">
    <property type="protein sequence ID" value="CCB89554.1"/>
    <property type="molecule type" value="Genomic_DNA"/>
</dbReference>
<reference key="1">
    <citation type="journal article" date="2011" name="Mol. Biol. Evol.">
        <title>Unity in variety -- the pan-genome of the Chlamydiae.</title>
        <authorList>
            <person name="Collingro A."/>
            <person name="Tischler P."/>
            <person name="Weinmaier T."/>
            <person name="Penz T."/>
            <person name="Heinz E."/>
            <person name="Brunham R.C."/>
            <person name="Read T.D."/>
            <person name="Bavoil P.M."/>
            <person name="Sachse K."/>
            <person name="Kahane S."/>
            <person name="Friedman M.G."/>
            <person name="Rattei T."/>
            <person name="Myers G.S.A."/>
            <person name="Horn M."/>
        </authorList>
    </citation>
    <scope>NUCLEOTIDE SEQUENCE</scope>
    <source>
        <strain>Z</strain>
    </source>
</reference>
<evidence type="ECO:0000313" key="1">
    <source>
        <dbReference type="EMBL" id="CCB89554.1"/>
    </source>
</evidence>
<dbReference type="STRING" id="331113.SNE_A16770"/>
<sequence>MQLHEKNIFSQGGEDGIIEYIFSQIGTSSKYYVEFGAMDGHICSNTKYLREFKGWTGLLIDCNYENHQINLHKHFITAENINALFELHDVPYDLDLLSIDIDGNDFYVWHALDEKYRPRLVVIEYNGNFPPDQNVVIFYNPYHHWDGSSYFGANITAMQQLGRLKGYSLIYADSTGCNLFFIPNELVPHSFTHINDVYTLYQAHHHPKTSDKKMISFEEALNCVKK</sequence>